<evidence type="ECO:0000313" key="2">
    <source>
        <dbReference type="Proteomes" id="UP000594638"/>
    </source>
</evidence>
<dbReference type="PANTHER" id="PTHR12265:SF0">
    <property type="entry name" value="EXPRESSED PROTEIN"/>
    <property type="match status" value="1"/>
</dbReference>
<dbReference type="AlphaFoldDB" id="A0A8S0V9K6"/>
<accession>A0A8S0V9K6</accession>
<dbReference type="InterPro" id="IPR008547">
    <property type="entry name" value="DUF829_TMEM53"/>
</dbReference>
<dbReference type="Proteomes" id="UP000594638">
    <property type="component" value="Unassembled WGS sequence"/>
</dbReference>
<dbReference type="Pfam" id="PF05705">
    <property type="entry name" value="DUF829"/>
    <property type="match status" value="1"/>
</dbReference>
<sequence length="321" mass="36643">MWGFGGRYYWCRKEVRKVESIVVVFSWISSQDKHLKNYVDLFSSLSWNSLICHSQFLNLFFPDIAASLALEIVNNLVQELKIRPCLVVFASFSGGPKASTYNVLQSMGAPYLILCSEDDDLAPCQIICIFARWLKDLGLMLNCASHFRHYPIEYKAAVIELLGKASVIYSKRLRQLEEYHEGRDFGSVQDERKEPYIRLSSLPSISAHGVLGQFLFDVCVPKNVEDWDLKSSPSLRKTWADLESVAFDHLATLPFPSHGPLQCVFNTTRQPRSSLSSWFNITAKNAWSSILDEKDLMDLVNSKNFFDFCPIIFSFTLCMNS</sequence>
<proteinExistence type="predicted"/>
<gene>
    <name evidence="1" type="ORF">OLEA9_A021644</name>
</gene>
<dbReference type="Gramene" id="OE9A021644T1">
    <property type="protein sequence ID" value="OE9A021644C1"/>
    <property type="gene ID" value="OE9A021644"/>
</dbReference>
<keyword evidence="2" id="KW-1185">Reference proteome</keyword>
<evidence type="ECO:0000313" key="1">
    <source>
        <dbReference type="EMBL" id="CAA3028107.1"/>
    </source>
</evidence>
<dbReference type="OrthoDB" id="77878at2759"/>
<protein>
    <submittedName>
        <fullName evidence="1">Uncharacterized protein</fullName>
    </submittedName>
</protein>
<name>A0A8S0V9K6_OLEEU</name>
<dbReference type="EMBL" id="CACTIH010009239">
    <property type="protein sequence ID" value="CAA3028107.1"/>
    <property type="molecule type" value="Genomic_DNA"/>
</dbReference>
<comment type="caution">
    <text evidence="1">The sequence shown here is derived from an EMBL/GenBank/DDBJ whole genome shotgun (WGS) entry which is preliminary data.</text>
</comment>
<reference evidence="1 2" key="1">
    <citation type="submission" date="2019-12" db="EMBL/GenBank/DDBJ databases">
        <authorList>
            <person name="Alioto T."/>
            <person name="Alioto T."/>
            <person name="Gomez Garrido J."/>
        </authorList>
    </citation>
    <scope>NUCLEOTIDE SEQUENCE [LARGE SCALE GENOMIC DNA]</scope>
</reference>
<dbReference type="PANTHER" id="PTHR12265">
    <property type="entry name" value="TRANSMEMBRANE PROTEIN 53"/>
    <property type="match status" value="1"/>
</dbReference>
<organism evidence="1 2">
    <name type="scientific">Olea europaea subsp. europaea</name>
    <dbReference type="NCBI Taxonomy" id="158383"/>
    <lineage>
        <taxon>Eukaryota</taxon>
        <taxon>Viridiplantae</taxon>
        <taxon>Streptophyta</taxon>
        <taxon>Embryophyta</taxon>
        <taxon>Tracheophyta</taxon>
        <taxon>Spermatophyta</taxon>
        <taxon>Magnoliopsida</taxon>
        <taxon>eudicotyledons</taxon>
        <taxon>Gunneridae</taxon>
        <taxon>Pentapetalae</taxon>
        <taxon>asterids</taxon>
        <taxon>lamiids</taxon>
        <taxon>Lamiales</taxon>
        <taxon>Oleaceae</taxon>
        <taxon>Oleeae</taxon>
        <taxon>Olea</taxon>
    </lineage>
</organism>